<dbReference type="OrthoDB" id="10265275at2759"/>
<dbReference type="STRING" id="1081103.A0A0B2WT99"/>
<dbReference type="Pfam" id="PF01399">
    <property type="entry name" value="PCI"/>
    <property type="match status" value="1"/>
</dbReference>
<dbReference type="Pfam" id="PF22061">
    <property type="entry name" value="CSN7_HB_subdom"/>
    <property type="match status" value="1"/>
</dbReference>
<reference evidence="5 6" key="1">
    <citation type="journal article" date="2014" name="Proc. Natl. Acad. Sci. U.S.A.">
        <title>Trajectory and genomic determinants of fungal-pathogen speciation and host adaptation.</title>
        <authorList>
            <person name="Hu X."/>
            <person name="Xiao G."/>
            <person name="Zheng P."/>
            <person name="Shang Y."/>
            <person name="Su Y."/>
            <person name="Zhang X."/>
            <person name="Liu X."/>
            <person name="Zhan S."/>
            <person name="St Leger R.J."/>
            <person name="Wang C."/>
        </authorList>
    </citation>
    <scope>NUCLEOTIDE SEQUENCE [LARGE SCALE GENOMIC DNA]</scope>
    <source>
        <strain evidence="5 6">ARSEF 1941</strain>
    </source>
</reference>
<dbReference type="InterPro" id="IPR000717">
    <property type="entry name" value="PCI_dom"/>
</dbReference>
<evidence type="ECO:0000313" key="5">
    <source>
        <dbReference type="EMBL" id="KHN96869.1"/>
    </source>
</evidence>
<feature type="compositionally biased region" description="Basic and acidic residues" evidence="3">
    <location>
        <begin position="216"/>
        <end position="236"/>
    </location>
</feature>
<dbReference type="InterPro" id="IPR045237">
    <property type="entry name" value="COPS7/eIF3m"/>
</dbReference>
<dbReference type="GO" id="GO:0008180">
    <property type="term" value="C:COP9 signalosome"/>
    <property type="evidence" value="ECO:0007669"/>
    <property type="project" value="UniProtKB-KW"/>
</dbReference>
<dbReference type="GeneID" id="63739880"/>
<keyword evidence="2" id="KW-0736">Signalosome</keyword>
<feature type="region of interest" description="Disordered" evidence="3">
    <location>
        <begin position="216"/>
        <end position="277"/>
    </location>
</feature>
<sequence>MEQAKALNALEPFLALSSSATSDRAAADVVMRATSAPNTYIFAELLRQPRIRALAGNLEFSPHLRLLEVFSYGTYQDYRETRGLPRLNEPQMLKLRQLTLLTLARDRSNLSYQALQKALGLTSARQLEDLVITAMYAGLLHATLDPARQAVQVNSLAPLRDLAPRSIQDMIAALGNWSDKCASTLRDLDAQIVNIRAAAVAREKENRAAEQRIHALVSEARDSDKKTDQPGRDALPRRAYNKRSMVDASNITSAETMDVDEPPAAEEQKKRSGKRKM</sequence>
<comment type="caution">
    <text evidence="5">The sequence shown here is derived from an EMBL/GenBank/DDBJ whole genome shotgun (WGS) entry which is preliminary data.</text>
</comment>
<dbReference type="PANTHER" id="PTHR15350:SF5">
    <property type="entry name" value="COP9 SIGNALOSOME COMPLEX SUBUNIT 7"/>
    <property type="match status" value="1"/>
</dbReference>
<evidence type="ECO:0000256" key="1">
    <source>
        <dbReference type="ARBA" id="ARBA00008482"/>
    </source>
</evidence>
<dbReference type="HOGENOM" id="CLU_054426_0_1_1"/>
<evidence type="ECO:0000256" key="2">
    <source>
        <dbReference type="ARBA" id="ARBA00022790"/>
    </source>
</evidence>
<name>A0A0B2WT99_METAS</name>
<gene>
    <name evidence="5" type="ORF">MAM_05425</name>
</gene>
<comment type="similarity">
    <text evidence="1">Belongs to the CSN7/EIF3M family. CSN7 subfamily.</text>
</comment>
<feature type="domain" description="PCI" evidence="4">
    <location>
        <begin position="1"/>
        <end position="158"/>
    </location>
</feature>
<dbReference type="RefSeq" id="XP_040677935.1">
    <property type="nucleotide sequence ID" value="XM_040824223.1"/>
</dbReference>
<dbReference type="PROSITE" id="PS50250">
    <property type="entry name" value="PCI"/>
    <property type="match status" value="1"/>
</dbReference>
<evidence type="ECO:0000313" key="6">
    <source>
        <dbReference type="Proteomes" id="UP000030816"/>
    </source>
</evidence>
<dbReference type="AlphaFoldDB" id="A0A0B2WT99"/>
<evidence type="ECO:0000256" key="3">
    <source>
        <dbReference type="SAM" id="MobiDB-lite"/>
    </source>
</evidence>
<organism evidence="5 6">
    <name type="scientific">Metarhizium album (strain ARSEF 1941)</name>
    <dbReference type="NCBI Taxonomy" id="1081103"/>
    <lineage>
        <taxon>Eukaryota</taxon>
        <taxon>Fungi</taxon>
        <taxon>Dikarya</taxon>
        <taxon>Ascomycota</taxon>
        <taxon>Pezizomycotina</taxon>
        <taxon>Sordariomycetes</taxon>
        <taxon>Hypocreomycetidae</taxon>
        <taxon>Hypocreales</taxon>
        <taxon>Clavicipitaceae</taxon>
        <taxon>Metarhizium</taxon>
    </lineage>
</organism>
<accession>A0A0B2WT99</accession>
<dbReference type="EMBL" id="AZHE01000013">
    <property type="protein sequence ID" value="KHN96869.1"/>
    <property type="molecule type" value="Genomic_DNA"/>
</dbReference>
<protein>
    <submittedName>
        <fullName evidence="5">COP9 signalosome subunit 7 (CsnG)</fullName>
    </submittedName>
</protein>
<keyword evidence="6" id="KW-1185">Reference proteome</keyword>
<dbReference type="Proteomes" id="UP000030816">
    <property type="component" value="Unassembled WGS sequence"/>
</dbReference>
<proteinExistence type="inferred from homology"/>
<evidence type="ECO:0000259" key="4">
    <source>
        <dbReference type="PROSITE" id="PS50250"/>
    </source>
</evidence>
<dbReference type="PANTHER" id="PTHR15350">
    <property type="entry name" value="COP9 SIGNALOSOME COMPLEX SUBUNIT 7/DENDRITIC CELL PROTEIN GA17"/>
    <property type="match status" value="1"/>
</dbReference>
<dbReference type="SMART" id="SM00088">
    <property type="entry name" value="PINT"/>
    <property type="match status" value="1"/>
</dbReference>